<keyword evidence="3" id="KW-0560">Oxidoreductase</keyword>
<dbReference type="InterPro" id="IPR027443">
    <property type="entry name" value="IPNS-like_sf"/>
</dbReference>
<keyword evidence="1 3" id="KW-0479">Metal-binding</keyword>
<dbReference type="Pfam" id="PF14226">
    <property type="entry name" value="DIOX_N"/>
    <property type="match status" value="1"/>
</dbReference>
<dbReference type="PROSITE" id="PS51471">
    <property type="entry name" value="FE2OG_OXY"/>
    <property type="match status" value="1"/>
</dbReference>
<keyword evidence="2 3" id="KW-0408">Iron</keyword>
<dbReference type="Gene3D" id="2.60.120.330">
    <property type="entry name" value="B-lactam Antibiotic, Isopenicillin N Synthase, Chain"/>
    <property type="match status" value="1"/>
</dbReference>
<dbReference type="Gramene" id="RZC75217">
    <property type="protein sequence ID" value="RZC75217"/>
    <property type="gene ID" value="C5167_050698"/>
</dbReference>
<dbReference type="Pfam" id="PF03171">
    <property type="entry name" value="2OG-FeII_Oxy"/>
    <property type="match status" value="1"/>
</dbReference>
<dbReference type="InterPro" id="IPR044861">
    <property type="entry name" value="IPNS-like_FE2OG_OXY"/>
</dbReference>
<comment type="similarity">
    <text evidence="3">Belongs to the iron/ascorbate-dependent oxidoreductase family.</text>
</comment>
<name>A0A4Y7KQV5_PAPSO</name>
<evidence type="ECO:0000313" key="6">
    <source>
        <dbReference type="Proteomes" id="UP000316621"/>
    </source>
</evidence>
<dbReference type="EMBL" id="CM010722">
    <property type="protein sequence ID" value="RZC75217.1"/>
    <property type="molecule type" value="Genomic_DNA"/>
</dbReference>
<proteinExistence type="inferred from homology"/>
<sequence length="299" mass="34230">MGFEIQMPCIDFTKHPKDLVEGSEGWKNLCKLVIEAGEVYGGFQVVYDKIPVELHEKMFQGSKSLFDLPLETKQKSSDDSKSHNGYAGKFKFAPLYESLTLPNPHKLEEVQAFTDTMWPEGNQSFCETVNNTSKMMTELEKIIRKMILQSYGADTNCDSLVKDSWNIFRFTQYKAPTGKEMEVGLPAHVDKNLLTILYQNEEGLQIETKEGEWLPAVVKDCTFTVFVGEAFKTWSNGKLHAVEHQVMMKGPQKDRYSYGLFSIPNESPKERDEDDLPLLFCRLDHHDYDLFTYTSNTSA</sequence>
<gene>
    <name evidence="5" type="ORF">C5167_050698</name>
</gene>
<evidence type="ECO:0000313" key="5">
    <source>
        <dbReference type="EMBL" id="RZC75217.1"/>
    </source>
</evidence>
<dbReference type="AlphaFoldDB" id="A0A4Y7KQV5"/>
<keyword evidence="6" id="KW-1185">Reference proteome</keyword>
<dbReference type="InterPro" id="IPR050231">
    <property type="entry name" value="Iron_ascorbate_oxido_reductase"/>
</dbReference>
<evidence type="ECO:0000259" key="4">
    <source>
        <dbReference type="PROSITE" id="PS51471"/>
    </source>
</evidence>
<dbReference type="OMA" id="WIGPCAQ"/>
<dbReference type="PANTHER" id="PTHR47990">
    <property type="entry name" value="2-OXOGLUTARATE (2OG) AND FE(II)-DEPENDENT OXYGENASE SUPERFAMILY PROTEIN-RELATED"/>
    <property type="match status" value="1"/>
</dbReference>
<dbReference type="GO" id="GO:0016491">
    <property type="term" value="F:oxidoreductase activity"/>
    <property type="evidence" value="ECO:0007669"/>
    <property type="project" value="UniProtKB-KW"/>
</dbReference>
<dbReference type="OrthoDB" id="288590at2759"/>
<accession>A0A4Y7KQV5</accession>
<dbReference type="InterPro" id="IPR026992">
    <property type="entry name" value="DIOX_N"/>
</dbReference>
<protein>
    <recommendedName>
        <fullName evidence="4">Fe2OG dioxygenase domain-containing protein</fullName>
    </recommendedName>
</protein>
<organism evidence="5 6">
    <name type="scientific">Papaver somniferum</name>
    <name type="common">Opium poppy</name>
    <dbReference type="NCBI Taxonomy" id="3469"/>
    <lineage>
        <taxon>Eukaryota</taxon>
        <taxon>Viridiplantae</taxon>
        <taxon>Streptophyta</taxon>
        <taxon>Embryophyta</taxon>
        <taxon>Tracheophyta</taxon>
        <taxon>Spermatophyta</taxon>
        <taxon>Magnoliopsida</taxon>
        <taxon>Ranunculales</taxon>
        <taxon>Papaveraceae</taxon>
        <taxon>Papaveroideae</taxon>
        <taxon>Papaver</taxon>
    </lineage>
</organism>
<reference evidence="5 6" key="1">
    <citation type="journal article" date="2018" name="Science">
        <title>The opium poppy genome and morphinan production.</title>
        <authorList>
            <person name="Guo L."/>
            <person name="Winzer T."/>
            <person name="Yang X."/>
            <person name="Li Y."/>
            <person name="Ning Z."/>
            <person name="He Z."/>
            <person name="Teodor R."/>
            <person name="Lu Y."/>
            <person name="Bowser T.A."/>
            <person name="Graham I.A."/>
            <person name="Ye K."/>
        </authorList>
    </citation>
    <scope>NUCLEOTIDE SEQUENCE [LARGE SCALE GENOMIC DNA]</scope>
    <source>
        <strain evidence="6">cv. HN1</strain>
        <tissue evidence="5">Leaves</tissue>
    </source>
</reference>
<evidence type="ECO:0000256" key="2">
    <source>
        <dbReference type="ARBA" id="ARBA00023004"/>
    </source>
</evidence>
<dbReference type="SUPFAM" id="SSF51197">
    <property type="entry name" value="Clavaminate synthase-like"/>
    <property type="match status" value="1"/>
</dbReference>
<dbReference type="STRING" id="3469.A0A4Y7KQV5"/>
<feature type="domain" description="Fe2OG dioxygenase" evidence="4">
    <location>
        <begin position="164"/>
        <end position="264"/>
    </location>
</feature>
<evidence type="ECO:0000256" key="1">
    <source>
        <dbReference type="ARBA" id="ARBA00022723"/>
    </source>
</evidence>
<dbReference type="InterPro" id="IPR005123">
    <property type="entry name" value="Oxoglu/Fe-dep_dioxygenase_dom"/>
</dbReference>
<evidence type="ECO:0000256" key="3">
    <source>
        <dbReference type="RuleBase" id="RU003682"/>
    </source>
</evidence>
<dbReference type="Proteomes" id="UP000316621">
    <property type="component" value="Chromosome 8"/>
</dbReference>
<dbReference type="GO" id="GO:0046872">
    <property type="term" value="F:metal ion binding"/>
    <property type="evidence" value="ECO:0007669"/>
    <property type="project" value="UniProtKB-KW"/>
</dbReference>